<comment type="cofactor">
    <cofactor evidence="1">
        <name>FAD</name>
        <dbReference type="ChEBI" id="CHEBI:57692"/>
    </cofactor>
</comment>
<dbReference type="InterPro" id="IPR050260">
    <property type="entry name" value="FAD-bd_OxRdtase"/>
</dbReference>
<organism evidence="9 10">
    <name type="scientific">Lysinibacillus alkalisoli</name>
    <dbReference type="NCBI Taxonomy" id="1911548"/>
    <lineage>
        <taxon>Bacteria</taxon>
        <taxon>Bacillati</taxon>
        <taxon>Bacillota</taxon>
        <taxon>Bacilli</taxon>
        <taxon>Bacillales</taxon>
        <taxon>Bacillaceae</taxon>
        <taxon>Lysinibacillus</taxon>
    </lineage>
</organism>
<evidence type="ECO:0000256" key="3">
    <source>
        <dbReference type="ARBA" id="ARBA00022630"/>
    </source>
</evidence>
<evidence type="ECO:0000313" key="9">
    <source>
        <dbReference type="EMBL" id="GGG10604.1"/>
    </source>
</evidence>
<evidence type="ECO:0000259" key="8">
    <source>
        <dbReference type="Pfam" id="PF07992"/>
    </source>
</evidence>
<keyword evidence="3" id="KW-0285">Flavoprotein</keyword>
<proteinExistence type="inferred from homology"/>
<sequence>MKFVIIGGDAAGMSAAMEIVRNVESPNITTLEQTAIYSYGQCGLPYVVDGRIPSTDDLIARSVDAFRDKYAIDARIHHQVTNIDTKKRIVYGDDFEVPYDKLLIATGASPLIPNWKNRQLKGIHTIKTIPQMHALLKDNAQAQHVTVIGGGYIGLEMAEVLTAAGKQVTLVQRGAQLANMLDTDMVDIVHKEAERQNVIVRLNTEVTGFKGDDVVEYVVTSQGDIATDLVIAAIGVAPSTGFVDQHIARAKNGAIIVDAHMQTSVENVYAAGDCATHYNRIKAQNDYIPLGTTANKQGRIAGLNMAGKFARFKGVVGTSILKFFDYTIGVTGLNEKAAKALHIPYVVYQYEGNHIASYYPNVKPLQIKMLVHQHTERILGVQIIGEVGVDKRIDVVATALSNQMTLSDLLDLDLAYAPPFNGVWDALQHVAKRNSKID</sequence>
<dbReference type="Gene3D" id="3.50.50.60">
    <property type="entry name" value="FAD/NAD(P)-binding domain"/>
    <property type="match status" value="3"/>
</dbReference>
<dbReference type="SUPFAM" id="SSF51905">
    <property type="entry name" value="FAD/NAD(P)-binding domain"/>
    <property type="match status" value="1"/>
</dbReference>
<evidence type="ECO:0000256" key="6">
    <source>
        <dbReference type="ARBA" id="ARBA00023284"/>
    </source>
</evidence>
<comment type="caution">
    <text evidence="9">The sequence shown here is derived from an EMBL/GenBank/DDBJ whole genome shotgun (WGS) entry which is preliminary data.</text>
</comment>
<dbReference type="InterPro" id="IPR004099">
    <property type="entry name" value="Pyr_nucl-diS_OxRdtase_dimer"/>
</dbReference>
<dbReference type="PANTHER" id="PTHR43429">
    <property type="entry name" value="PYRIDINE NUCLEOTIDE-DISULFIDE OXIDOREDUCTASE DOMAIN-CONTAINING"/>
    <property type="match status" value="1"/>
</dbReference>
<evidence type="ECO:0000313" key="10">
    <source>
        <dbReference type="Proteomes" id="UP000616608"/>
    </source>
</evidence>
<keyword evidence="4" id="KW-0274">FAD</keyword>
<feature type="domain" description="FAD/NAD(P)-binding" evidence="8">
    <location>
        <begin position="2"/>
        <end position="297"/>
    </location>
</feature>
<dbReference type="InterPro" id="IPR023753">
    <property type="entry name" value="FAD/NAD-binding_dom"/>
</dbReference>
<dbReference type="EMBL" id="BMJT01000001">
    <property type="protein sequence ID" value="GGG10604.1"/>
    <property type="molecule type" value="Genomic_DNA"/>
</dbReference>
<feature type="domain" description="Pyridine nucleotide-disulphide oxidoreductase dimerisation" evidence="7">
    <location>
        <begin position="321"/>
        <end position="422"/>
    </location>
</feature>
<reference evidence="9" key="2">
    <citation type="submission" date="2020-09" db="EMBL/GenBank/DDBJ databases">
        <authorList>
            <person name="Sun Q."/>
            <person name="Zhou Y."/>
        </authorList>
    </citation>
    <scope>NUCLEOTIDE SEQUENCE</scope>
    <source>
        <strain evidence="9">CGMCC 1.15760</strain>
    </source>
</reference>
<dbReference type="GO" id="GO:0016491">
    <property type="term" value="F:oxidoreductase activity"/>
    <property type="evidence" value="ECO:0007669"/>
    <property type="project" value="UniProtKB-KW"/>
</dbReference>
<dbReference type="InterPro" id="IPR036188">
    <property type="entry name" value="FAD/NAD-bd_sf"/>
</dbReference>
<comment type="similarity">
    <text evidence="2">Belongs to the class-III pyridine nucleotide-disulfide oxidoreductase family.</text>
</comment>
<keyword evidence="6" id="KW-0676">Redox-active center</keyword>
<dbReference type="Pfam" id="PF02852">
    <property type="entry name" value="Pyr_redox_dim"/>
    <property type="match status" value="1"/>
</dbReference>
<keyword evidence="5" id="KW-0560">Oxidoreductase</keyword>
<name>A0A917D4D6_9BACI</name>
<accession>A0A917D4D6</accession>
<dbReference type="Proteomes" id="UP000616608">
    <property type="component" value="Unassembled WGS sequence"/>
</dbReference>
<evidence type="ECO:0000259" key="7">
    <source>
        <dbReference type="Pfam" id="PF02852"/>
    </source>
</evidence>
<protein>
    <submittedName>
        <fullName evidence="9">NADH dehydrogenase</fullName>
    </submittedName>
</protein>
<evidence type="ECO:0000256" key="5">
    <source>
        <dbReference type="ARBA" id="ARBA00023002"/>
    </source>
</evidence>
<dbReference type="PRINTS" id="PR00368">
    <property type="entry name" value="FADPNR"/>
</dbReference>
<dbReference type="SUPFAM" id="SSF55424">
    <property type="entry name" value="FAD/NAD-linked reductases, dimerisation (C-terminal) domain"/>
    <property type="match status" value="1"/>
</dbReference>
<dbReference type="InterPro" id="IPR016156">
    <property type="entry name" value="FAD/NAD-linked_Rdtase_dimer_sf"/>
</dbReference>
<dbReference type="AlphaFoldDB" id="A0A917D4D6"/>
<evidence type="ECO:0000256" key="1">
    <source>
        <dbReference type="ARBA" id="ARBA00001974"/>
    </source>
</evidence>
<evidence type="ECO:0000256" key="2">
    <source>
        <dbReference type="ARBA" id="ARBA00009130"/>
    </source>
</evidence>
<reference evidence="9" key="1">
    <citation type="journal article" date="2014" name="Int. J. Syst. Evol. Microbiol.">
        <title>Complete genome sequence of Corynebacterium casei LMG S-19264T (=DSM 44701T), isolated from a smear-ripened cheese.</title>
        <authorList>
            <consortium name="US DOE Joint Genome Institute (JGI-PGF)"/>
            <person name="Walter F."/>
            <person name="Albersmeier A."/>
            <person name="Kalinowski J."/>
            <person name="Ruckert C."/>
        </authorList>
    </citation>
    <scope>NUCLEOTIDE SEQUENCE</scope>
    <source>
        <strain evidence="9">CGMCC 1.15760</strain>
    </source>
</reference>
<evidence type="ECO:0000256" key="4">
    <source>
        <dbReference type="ARBA" id="ARBA00022827"/>
    </source>
</evidence>
<dbReference type="Pfam" id="PF07992">
    <property type="entry name" value="Pyr_redox_2"/>
    <property type="match status" value="1"/>
</dbReference>
<gene>
    <name evidence="9" type="ORF">GCM10007425_01150</name>
</gene>
<dbReference type="PANTHER" id="PTHR43429:SF1">
    <property type="entry name" value="NAD(P)H SULFUR OXIDOREDUCTASE (COA-DEPENDENT)"/>
    <property type="match status" value="1"/>
</dbReference>
<dbReference type="PRINTS" id="PR00411">
    <property type="entry name" value="PNDRDTASEI"/>
</dbReference>
<keyword evidence="10" id="KW-1185">Reference proteome</keyword>
<dbReference type="RefSeq" id="WP_188613067.1">
    <property type="nucleotide sequence ID" value="NZ_BMJT01000001.1"/>
</dbReference>